<name>A0A0E9SCD6_ANGAN</name>
<sequence>MSKFRPLFFLSFSKANTKNSPPLPAIKGG</sequence>
<protein>
    <submittedName>
        <fullName evidence="1">Uncharacterized protein</fullName>
    </submittedName>
</protein>
<accession>A0A0E9SCD6</accession>
<evidence type="ECO:0000313" key="1">
    <source>
        <dbReference type="EMBL" id="JAH38340.1"/>
    </source>
</evidence>
<dbReference type="AlphaFoldDB" id="A0A0E9SCD6"/>
<organism evidence="1">
    <name type="scientific">Anguilla anguilla</name>
    <name type="common">European freshwater eel</name>
    <name type="synonym">Muraena anguilla</name>
    <dbReference type="NCBI Taxonomy" id="7936"/>
    <lineage>
        <taxon>Eukaryota</taxon>
        <taxon>Metazoa</taxon>
        <taxon>Chordata</taxon>
        <taxon>Craniata</taxon>
        <taxon>Vertebrata</taxon>
        <taxon>Euteleostomi</taxon>
        <taxon>Actinopterygii</taxon>
        <taxon>Neopterygii</taxon>
        <taxon>Teleostei</taxon>
        <taxon>Anguilliformes</taxon>
        <taxon>Anguillidae</taxon>
        <taxon>Anguilla</taxon>
    </lineage>
</organism>
<reference evidence="1" key="1">
    <citation type="submission" date="2014-11" db="EMBL/GenBank/DDBJ databases">
        <authorList>
            <person name="Amaro Gonzalez C."/>
        </authorList>
    </citation>
    <scope>NUCLEOTIDE SEQUENCE</scope>
</reference>
<dbReference type="EMBL" id="GBXM01070237">
    <property type="protein sequence ID" value="JAH38340.1"/>
    <property type="molecule type" value="Transcribed_RNA"/>
</dbReference>
<reference evidence="1" key="2">
    <citation type="journal article" date="2015" name="Fish Shellfish Immunol.">
        <title>Early steps in the European eel (Anguilla anguilla)-Vibrio vulnificus interaction in the gills: Role of the RtxA13 toxin.</title>
        <authorList>
            <person name="Callol A."/>
            <person name="Pajuelo D."/>
            <person name="Ebbesson L."/>
            <person name="Teles M."/>
            <person name="MacKenzie S."/>
            <person name="Amaro C."/>
        </authorList>
    </citation>
    <scope>NUCLEOTIDE SEQUENCE</scope>
</reference>
<proteinExistence type="predicted"/>